<accession>A0ABD0YS74</accession>
<evidence type="ECO:0000256" key="1">
    <source>
        <dbReference type="SAM" id="MobiDB-lite"/>
    </source>
</evidence>
<feature type="region of interest" description="Disordered" evidence="1">
    <location>
        <begin position="1"/>
        <end position="27"/>
    </location>
</feature>
<proteinExistence type="predicted"/>
<protein>
    <submittedName>
        <fullName evidence="2">Uncharacterized protein</fullName>
    </submittedName>
</protein>
<organism evidence="2 3">
    <name type="scientific">Ranatra chinensis</name>
    <dbReference type="NCBI Taxonomy" id="642074"/>
    <lineage>
        <taxon>Eukaryota</taxon>
        <taxon>Metazoa</taxon>
        <taxon>Ecdysozoa</taxon>
        <taxon>Arthropoda</taxon>
        <taxon>Hexapoda</taxon>
        <taxon>Insecta</taxon>
        <taxon>Pterygota</taxon>
        <taxon>Neoptera</taxon>
        <taxon>Paraneoptera</taxon>
        <taxon>Hemiptera</taxon>
        <taxon>Heteroptera</taxon>
        <taxon>Panheteroptera</taxon>
        <taxon>Nepomorpha</taxon>
        <taxon>Nepidae</taxon>
        <taxon>Ranatrinae</taxon>
        <taxon>Ranatra</taxon>
    </lineage>
</organism>
<name>A0ABD0YS74_9HEMI</name>
<feature type="region of interest" description="Disordered" evidence="1">
    <location>
        <begin position="96"/>
        <end position="124"/>
    </location>
</feature>
<dbReference type="AlphaFoldDB" id="A0ABD0YS74"/>
<dbReference type="EMBL" id="JBFDAA010000003">
    <property type="protein sequence ID" value="KAL1138830.1"/>
    <property type="molecule type" value="Genomic_DNA"/>
</dbReference>
<evidence type="ECO:0000313" key="3">
    <source>
        <dbReference type="Proteomes" id="UP001558652"/>
    </source>
</evidence>
<dbReference type="Proteomes" id="UP001558652">
    <property type="component" value="Unassembled WGS sequence"/>
</dbReference>
<sequence>MVSQLKGIHLSDDYRPHGSSQPTPREAELDECIKSKLDSEGCLPSLVVCDEIRALHGSLDPALPAALLDKYRKPSTALVLWQPPSRDAQRAISVPIQSTSDVEMGEDDDNNNSSADNHMNGQSI</sequence>
<gene>
    <name evidence="2" type="ORF">AAG570_008892</name>
</gene>
<reference evidence="2 3" key="1">
    <citation type="submission" date="2024-07" db="EMBL/GenBank/DDBJ databases">
        <title>Chromosome-level genome assembly of the water stick insect Ranatra chinensis (Heteroptera: Nepidae).</title>
        <authorList>
            <person name="Liu X."/>
        </authorList>
    </citation>
    <scope>NUCLEOTIDE SEQUENCE [LARGE SCALE GENOMIC DNA]</scope>
    <source>
        <strain evidence="2">Cailab_2021Rc</strain>
        <tissue evidence="2">Muscle</tissue>
    </source>
</reference>
<comment type="caution">
    <text evidence="2">The sequence shown here is derived from an EMBL/GenBank/DDBJ whole genome shotgun (WGS) entry which is preliminary data.</text>
</comment>
<evidence type="ECO:0000313" key="2">
    <source>
        <dbReference type="EMBL" id="KAL1138830.1"/>
    </source>
</evidence>
<keyword evidence="3" id="KW-1185">Reference proteome</keyword>